<dbReference type="RefSeq" id="WP_073625940.1">
    <property type="nucleotide sequence ID" value="NZ_FRXO01000001.1"/>
</dbReference>
<comment type="subcellular location">
    <subcellularLocation>
        <location evidence="6">Cell membrane</location>
        <topology evidence="6">Multi-pass membrane protein</topology>
    </subcellularLocation>
    <subcellularLocation>
        <location evidence="1">Membrane</location>
    </subcellularLocation>
</comment>
<protein>
    <recommendedName>
        <fullName evidence="6">SURF1-like protein</fullName>
    </recommendedName>
</protein>
<dbReference type="STRING" id="1123029.SAMN02745172_00146"/>
<proteinExistence type="inferred from homology"/>
<evidence type="ECO:0000256" key="6">
    <source>
        <dbReference type="RuleBase" id="RU363076"/>
    </source>
</evidence>
<dbReference type="PANTHER" id="PTHR23427">
    <property type="entry name" value="SURFEIT LOCUS PROTEIN"/>
    <property type="match status" value="1"/>
</dbReference>
<gene>
    <name evidence="7" type="ORF">SAMN02745172_00146</name>
</gene>
<evidence type="ECO:0000256" key="2">
    <source>
        <dbReference type="ARBA" id="ARBA00007165"/>
    </source>
</evidence>
<keyword evidence="3 6" id="KW-0812">Transmembrane</keyword>
<name>A0A1M7Z4Z0_9HYPH</name>
<dbReference type="InterPro" id="IPR002994">
    <property type="entry name" value="Surf1/Shy1"/>
</dbReference>
<evidence type="ECO:0000313" key="8">
    <source>
        <dbReference type="Proteomes" id="UP000186406"/>
    </source>
</evidence>
<evidence type="ECO:0000256" key="3">
    <source>
        <dbReference type="ARBA" id="ARBA00022692"/>
    </source>
</evidence>
<sequence>MASTSEERPVTGGSVRRLIWPTLLAALVFAALVSLGVWQLERLAWKEALIAAVAARSEAPPVAPPGPAQWAGLDFGNVDYLHVRVPGRFRAGEAHVFTDLPSPRGPLGGLGYWVVAPFETADGWIVLVNRGFVPEARKDPASRSAVPAGEVVLDGVVRGPEHPNMFTPAAEPGKNMWFVRDPATLGPALRVPADRLAPYTIDATASMTPADGLPQAGETRRIFPNNHLSYAMTWFGLAIALVCVYVAFAWSVVRGGNARPPRPR</sequence>
<feature type="transmembrane region" description="Helical" evidence="6">
    <location>
        <begin position="18"/>
        <end position="38"/>
    </location>
</feature>
<keyword evidence="8" id="KW-1185">Reference proteome</keyword>
<keyword evidence="4 6" id="KW-1133">Transmembrane helix</keyword>
<dbReference type="PROSITE" id="PS50895">
    <property type="entry name" value="SURF1"/>
    <property type="match status" value="1"/>
</dbReference>
<dbReference type="CDD" id="cd06662">
    <property type="entry name" value="SURF1"/>
    <property type="match status" value="1"/>
</dbReference>
<dbReference type="OrthoDB" id="6079986at2"/>
<dbReference type="GO" id="GO:0005886">
    <property type="term" value="C:plasma membrane"/>
    <property type="evidence" value="ECO:0007669"/>
    <property type="project" value="UniProtKB-SubCell"/>
</dbReference>
<keyword evidence="6" id="KW-1003">Cell membrane</keyword>
<evidence type="ECO:0000256" key="4">
    <source>
        <dbReference type="ARBA" id="ARBA00022989"/>
    </source>
</evidence>
<dbReference type="InterPro" id="IPR045214">
    <property type="entry name" value="Surf1/Surf4"/>
</dbReference>
<evidence type="ECO:0000256" key="1">
    <source>
        <dbReference type="ARBA" id="ARBA00004370"/>
    </source>
</evidence>
<feature type="transmembrane region" description="Helical" evidence="6">
    <location>
        <begin position="230"/>
        <end position="253"/>
    </location>
</feature>
<dbReference type="PANTHER" id="PTHR23427:SF2">
    <property type="entry name" value="SURFEIT LOCUS PROTEIN 1"/>
    <property type="match status" value="1"/>
</dbReference>
<evidence type="ECO:0000313" key="7">
    <source>
        <dbReference type="EMBL" id="SHO60017.1"/>
    </source>
</evidence>
<dbReference type="AlphaFoldDB" id="A0A1M7Z4Z0"/>
<keyword evidence="5 6" id="KW-0472">Membrane</keyword>
<dbReference type="Proteomes" id="UP000186406">
    <property type="component" value="Unassembled WGS sequence"/>
</dbReference>
<dbReference type="Pfam" id="PF02104">
    <property type="entry name" value="SURF1"/>
    <property type="match status" value="1"/>
</dbReference>
<organism evidence="7 8">
    <name type="scientific">Pseudoxanthobacter soli DSM 19599</name>
    <dbReference type="NCBI Taxonomy" id="1123029"/>
    <lineage>
        <taxon>Bacteria</taxon>
        <taxon>Pseudomonadati</taxon>
        <taxon>Pseudomonadota</taxon>
        <taxon>Alphaproteobacteria</taxon>
        <taxon>Hyphomicrobiales</taxon>
        <taxon>Segnochrobactraceae</taxon>
        <taxon>Pseudoxanthobacter</taxon>
    </lineage>
</organism>
<reference evidence="7 8" key="1">
    <citation type="submission" date="2016-12" db="EMBL/GenBank/DDBJ databases">
        <authorList>
            <person name="Song W.-J."/>
            <person name="Kurnit D.M."/>
        </authorList>
    </citation>
    <scope>NUCLEOTIDE SEQUENCE [LARGE SCALE GENOMIC DNA]</scope>
    <source>
        <strain evidence="7 8">DSM 19599</strain>
    </source>
</reference>
<comment type="similarity">
    <text evidence="2 6">Belongs to the SURF1 family.</text>
</comment>
<accession>A0A1M7Z4Z0</accession>
<evidence type="ECO:0000256" key="5">
    <source>
        <dbReference type="ARBA" id="ARBA00023136"/>
    </source>
</evidence>
<dbReference type="EMBL" id="FRXO01000001">
    <property type="protein sequence ID" value="SHO60017.1"/>
    <property type="molecule type" value="Genomic_DNA"/>
</dbReference>